<dbReference type="Pfam" id="PF00440">
    <property type="entry name" value="TetR_N"/>
    <property type="match status" value="1"/>
</dbReference>
<keyword evidence="3" id="KW-0804">Transcription</keyword>
<keyword evidence="7" id="KW-1185">Reference proteome</keyword>
<sequence>MSRAAYHHGDLPQQAHQQALDILRAESDTAISLRAIAKQIGVSAPALYRHFADRETLLAELAITGFQWLRDRLRQVEQDDPRKALLHIGLAYVSFAQDEPHLYRLMFGGRILPKGAHPRLDEAGLEAFRVLESTLARGQREGYLKPLPLPLMTATAWSLVHGLSELIIDGHLPGADAEPRLAESVLTLLLHGSRNEPESHTEDTTP</sequence>
<dbReference type="PANTHER" id="PTHR30055:SF234">
    <property type="entry name" value="HTH-TYPE TRANSCRIPTIONAL REGULATOR BETI"/>
    <property type="match status" value="1"/>
</dbReference>
<feature type="DNA-binding region" description="H-T-H motif" evidence="4">
    <location>
        <begin position="32"/>
        <end position="51"/>
    </location>
</feature>
<evidence type="ECO:0000256" key="1">
    <source>
        <dbReference type="ARBA" id="ARBA00023015"/>
    </source>
</evidence>
<dbReference type="Pfam" id="PF13305">
    <property type="entry name" value="TetR_C_33"/>
    <property type="match status" value="1"/>
</dbReference>
<evidence type="ECO:0000259" key="5">
    <source>
        <dbReference type="PROSITE" id="PS50977"/>
    </source>
</evidence>
<evidence type="ECO:0000256" key="3">
    <source>
        <dbReference type="ARBA" id="ARBA00023163"/>
    </source>
</evidence>
<dbReference type="SUPFAM" id="SSF48498">
    <property type="entry name" value="Tetracyclin repressor-like, C-terminal domain"/>
    <property type="match status" value="1"/>
</dbReference>
<reference evidence="7" key="1">
    <citation type="journal article" date="2019" name="Int. J. Syst. Evol. Microbiol.">
        <title>The Global Catalogue of Microorganisms (GCM) 10K type strain sequencing project: providing services to taxonomists for standard genome sequencing and annotation.</title>
        <authorList>
            <consortium name="The Broad Institute Genomics Platform"/>
            <consortium name="The Broad Institute Genome Sequencing Center for Infectious Disease"/>
            <person name="Wu L."/>
            <person name="Ma J."/>
        </authorList>
    </citation>
    <scope>NUCLEOTIDE SEQUENCE [LARGE SCALE GENOMIC DNA]</scope>
    <source>
        <strain evidence="7">CGMCC 4.1799</strain>
    </source>
</reference>
<dbReference type="PANTHER" id="PTHR30055">
    <property type="entry name" value="HTH-TYPE TRANSCRIPTIONAL REGULATOR RUTR"/>
    <property type="match status" value="1"/>
</dbReference>
<gene>
    <name evidence="6" type="ORF">ACFPQA_13455</name>
</gene>
<evidence type="ECO:0000313" key="6">
    <source>
        <dbReference type="EMBL" id="MFC5546067.1"/>
    </source>
</evidence>
<evidence type="ECO:0000256" key="4">
    <source>
        <dbReference type="PROSITE-ProRule" id="PRU00335"/>
    </source>
</evidence>
<keyword evidence="2 4" id="KW-0238">DNA-binding</keyword>
<dbReference type="InterPro" id="IPR009057">
    <property type="entry name" value="Homeodomain-like_sf"/>
</dbReference>
<dbReference type="Gene3D" id="1.10.357.10">
    <property type="entry name" value="Tetracycline Repressor, domain 2"/>
    <property type="match status" value="1"/>
</dbReference>
<proteinExistence type="predicted"/>
<dbReference type="InterPro" id="IPR050109">
    <property type="entry name" value="HTH-type_TetR-like_transc_reg"/>
</dbReference>
<protein>
    <submittedName>
        <fullName evidence="6">TetR/AcrR family transcriptional regulator</fullName>
    </submittedName>
</protein>
<dbReference type="Proteomes" id="UP001596055">
    <property type="component" value="Unassembled WGS sequence"/>
</dbReference>
<dbReference type="InterPro" id="IPR025996">
    <property type="entry name" value="MT1864/Rv1816-like_C"/>
</dbReference>
<dbReference type="RefSeq" id="WP_248160537.1">
    <property type="nucleotide sequence ID" value="NZ_JAKZAJ010000006.1"/>
</dbReference>
<dbReference type="InterPro" id="IPR036271">
    <property type="entry name" value="Tet_transcr_reg_TetR-rel_C_sf"/>
</dbReference>
<evidence type="ECO:0000313" key="7">
    <source>
        <dbReference type="Proteomes" id="UP001596055"/>
    </source>
</evidence>
<dbReference type="InterPro" id="IPR001647">
    <property type="entry name" value="HTH_TetR"/>
</dbReference>
<dbReference type="SUPFAM" id="SSF46689">
    <property type="entry name" value="Homeodomain-like"/>
    <property type="match status" value="1"/>
</dbReference>
<organism evidence="6 7">
    <name type="scientific">Marinobacter koreensis</name>
    <dbReference type="NCBI Taxonomy" id="335974"/>
    <lineage>
        <taxon>Bacteria</taxon>
        <taxon>Pseudomonadati</taxon>
        <taxon>Pseudomonadota</taxon>
        <taxon>Gammaproteobacteria</taxon>
        <taxon>Pseudomonadales</taxon>
        <taxon>Marinobacteraceae</taxon>
        <taxon>Marinobacter</taxon>
    </lineage>
</organism>
<keyword evidence="1" id="KW-0805">Transcription regulation</keyword>
<dbReference type="EMBL" id="JBHSNL010000004">
    <property type="protein sequence ID" value="MFC5546067.1"/>
    <property type="molecule type" value="Genomic_DNA"/>
</dbReference>
<dbReference type="PROSITE" id="PS50977">
    <property type="entry name" value="HTH_TETR_2"/>
    <property type="match status" value="1"/>
</dbReference>
<evidence type="ECO:0000256" key="2">
    <source>
        <dbReference type="ARBA" id="ARBA00023125"/>
    </source>
</evidence>
<accession>A0ABW0RSU5</accession>
<feature type="domain" description="HTH tetR-type" evidence="5">
    <location>
        <begin position="9"/>
        <end position="69"/>
    </location>
</feature>
<comment type="caution">
    <text evidence="6">The sequence shown here is derived from an EMBL/GenBank/DDBJ whole genome shotgun (WGS) entry which is preliminary data.</text>
</comment>
<name>A0ABW0RSU5_9GAMM</name>